<keyword evidence="1" id="KW-0732">Signal</keyword>
<dbReference type="EMBL" id="OY731408">
    <property type="protein sequence ID" value="CAJ1978482.1"/>
    <property type="molecule type" value="Genomic_DNA"/>
</dbReference>
<dbReference type="AlphaFoldDB" id="A0AA87B8X0"/>
<proteinExistence type="predicted"/>
<evidence type="ECO:0000256" key="1">
    <source>
        <dbReference type="SAM" id="SignalP"/>
    </source>
</evidence>
<gene>
    <name evidence="2" type="ORF">AYBTSS11_LOCUS30677</name>
</gene>
<dbReference type="Gramene" id="rna-AYBTSS11_LOCUS30677">
    <property type="protein sequence ID" value="CAJ1978482.1"/>
    <property type="gene ID" value="gene-AYBTSS11_LOCUS30677"/>
</dbReference>
<dbReference type="Proteomes" id="UP001189624">
    <property type="component" value="Chromosome 11"/>
</dbReference>
<organism evidence="2 3">
    <name type="scientific">Sphenostylis stenocarpa</name>
    <dbReference type="NCBI Taxonomy" id="92480"/>
    <lineage>
        <taxon>Eukaryota</taxon>
        <taxon>Viridiplantae</taxon>
        <taxon>Streptophyta</taxon>
        <taxon>Embryophyta</taxon>
        <taxon>Tracheophyta</taxon>
        <taxon>Spermatophyta</taxon>
        <taxon>Magnoliopsida</taxon>
        <taxon>eudicotyledons</taxon>
        <taxon>Gunneridae</taxon>
        <taxon>Pentapetalae</taxon>
        <taxon>rosids</taxon>
        <taxon>fabids</taxon>
        <taxon>Fabales</taxon>
        <taxon>Fabaceae</taxon>
        <taxon>Papilionoideae</taxon>
        <taxon>50 kb inversion clade</taxon>
        <taxon>NPAAA clade</taxon>
        <taxon>indigoferoid/millettioid clade</taxon>
        <taxon>Phaseoleae</taxon>
        <taxon>Sphenostylis</taxon>
    </lineage>
</organism>
<protein>
    <submittedName>
        <fullName evidence="2">Uncharacterized protein</fullName>
    </submittedName>
</protein>
<sequence length="200" mass="21352">MEKVEMKIIGVMMMVMIVLGSAEAELKSGGGGGGGGGDSDGFLCWLKCGFKCVPKEASPKDHKICIDNCHKHCNTLSSHNCFTSCGFIKSIAMSIGAPHLAANLVNPCLQESELKSDDGSDGFLCSVKCAILCAPQEGHPEMHKKCISDCHSHCKKLSSDLFNNCFTGCGLIKSIAMSIGARDLATNMVNPCMQECRKKQ</sequence>
<reference evidence="2" key="1">
    <citation type="submission" date="2023-10" db="EMBL/GenBank/DDBJ databases">
        <authorList>
            <person name="Domelevo Entfellner J.-B."/>
        </authorList>
    </citation>
    <scope>NUCLEOTIDE SEQUENCE</scope>
</reference>
<feature type="chain" id="PRO_5041729344" evidence="1">
    <location>
        <begin position="25"/>
        <end position="200"/>
    </location>
</feature>
<feature type="signal peptide" evidence="1">
    <location>
        <begin position="1"/>
        <end position="24"/>
    </location>
</feature>
<accession>A0AA87B8X0</accession>
<keyword evidence="3" id="KW-1185">Reference proteome</keyword>
<name>A0AA87B8X0_9FABA</name>
<evidence type="ECO:0000313" key="2">
    <source>
        <dbReference type="EMBL" id="CAJ1978482.1"/>
    </source>
</evidence>
<evidence type="ECO:0000313" key="3">
    <source>
        <dbReference type="Proteomes" id="UP001189624"/>
    </source>
</evidence>